<gene>
    <name evidence="3" type="ORF">HKI81_04040</name>
</gene>
<dbReference type="RefSeq" id="WP_170270606.1">
    <property type="nucleotide sequence ID" value="NZ_JABEQB010000008.1"/>
</dbReference>
<dbReference type="Pfam" id="PF02272">
    <property type="entry name" value="DHHA1"/>
    <property type="match status" value="1"/>
</dbReference>
<sequence>MLWKYNSNTSLELDRKYSIEKNSFTLNHIAKTIISTDRIAIFGDYDVDGICASIILKKALDKVGIKNTVRLPERKEGYGIKPCHIRELKEKGFNTIITVDNGITAFEAAIEARKLGVKLIITDHHEPKETLPDADIILNPKIFDDGFQDYSGAGLSYLVAKRVLKLADLPEIEDFIQLASLATVADLVPLKNNNWYIARKGLDSMRKSPIKGILRILENSGVSYRNIGGFELSWIISPRINAAGRLESPLLSYKLLLYGEGVDEIDKLNKQRMEIVNRCIEKIKDSGNKFLIYVLQNCPEGILGLIAGKVAEKFKKPVIVTVKEGAYIRGSARSVGKFNLLEAFDFISKKVDISFGGHKSACGVSFDIKDLNLVQQLLNEYIEQNPVEEEINELDGILVRKPSLEEVQNLDSFEPFGFKNPEPAFLLEGKVIDIKRGNGWTLIKLDNDISFFGSLNYYLGQKAKLVVRPIIKNGRVSMRVLDETPEVV</sequence>
<accession>A0A7Y2L609</accession>
<dbReference type="InterPro" id="IPR038763">
    <property type="entry name" value="DHH_sf"/>
</dbReference>
<dbReference type="GO" id="GO:0004527">
    <property type="term" value="F:exonuclease activity"/>
    <property type="evidence" value="ECO:0007669"/>
    <property type="project" value="UniProtKB-KW"/>
</dbReference>
<comment type="caution">
    <text evidence="3">The sequence shown here is derived from an EMBL/GenBank/DDBJ whole genome shotgun (WGS) entry which is preliminary data.</text>
</comment>
<proteinExistence type="predicted"/>
<dbReference type="Gene3D" id="3.10.310.30">
    <property type="match status" value="1"/>
</dbReference>
<evidence type="ECO:0000259" key="2">
    <source>
        <dbReference type="Pfam" id="PF02272"/>
    </source>
</evidence>
<evidence type="ECO:0000259" key="1">
    <source>
        <dbReference type="Pfam" id="PF01368"/>
    </source>
</evidence>
<name>A0A7Y2L609_9THEO</name>
<dbReference type="Pfam" id="PF01368">
    <property type="entry name" value="DHH"/>
    <property type="match status" value="1"/>
</dbReference>
<dbReference type="PANTHER" id="PTHR30255">
    <property type="entry name" value="SINGLE-STRANDED-DNA-SPECIFIC EXONUCLEASE RECJ"/>
    <property type="match status" value="1"/>
</dbReference>
<dbReference type="InterPro" id="IPR003156">
    <property type="entry name" value="DHHA1_dom"/>
</dbReference>
<dbReference type="SUPFAM" id="SSF64182">
    <property type="entry name" value="DHH phosphoesterases"/>
    <property type="match status" value="1"/>
</dbReference>
<feature type="domain" description="DHHA1" evidence="2">
    <location>
        <begin position="288"/>
        <end position="383"/>
    </location>
</feature>
<evidence type="ECO:0000313" key="4">
    <source>
        <dbReference type="Proteomes" id="UP000529861"/>
    </source>
</evidence>
<dbReference type="PANTHER" id="PTHR30255:SF2">
    <property type="entry name" value="SINGLE-STRANDED-DNA-SPECIFIC EXONUCLEASE RECJ"/>
    <property type="match status" value="1"/>
</dbReference>
<dbReference type="InterPro" id="IPR051673">
    <property type="entry name" value="SSDNA_exonuclease_RecJ"/>
</dbReference>
<evidence type="ECO:0000313" key="3">
    <source>
        <dbReference type="EMBL" id="NNG66409.1"/>
    </source>
</evidence>
<organism evidence="3 4">
    <name type="scientific">Caldanaerobacter subterraneus</name>
    <dbReference type="NCBI Taxonomy" id="911092"/>
    <lineage>
        <taxon>Bacteria</taxon>
        <taxon>Bacillati</taxon>
        <taxon>Bacillota</taxon>
        <taxon>Clostridia</taxon>
        <taxon>Thermoanaerobacterales</taxon>
        <taxon>Thermoanaerobacteraceae</taxon>
        <taxon>Caldanaerobacter</taxon>
    </lineage>
</organism>
<dbReference type="AlphaFoldDB" id="A0A7Y2L609"/>
<dbReference type="InterPro" id="IPR001667">
    <property type="entry name" value="DDH_dom"/>
</dbReference>
<feature type="domain" description="DDH" evidence="1">
    <location>
        <begin position="38"/>
        <end position="165"/>
    </location>
</feature>
<dbReference type="Gene3D" id="3.90.1640.30">
    <property type="match status" value="1"/>
</dbReference>
<protein>
    <recommendedName>
        <fullName evidence="5">Single-stranded-DNA-specific exonuclease RecJ</fullName>
    </recommendedName>
</protein>
<dbReference type="Proteomes" id="UP000529861">
    <property type="component" value="Unassembled WGS sequence"/>
</dbReference>
<evidence type="ECO:0008006" key="5">
    <source>
        <dbReference type="Google" id="ProtNLM"/>
    </source>
</evidence>
<dbReference type="EMBL" id="JABEQB010000008">
    <property type="protein sequence ID" value="NNG66409.1"/>
    <property type="molecule type" value="Genomic_DNA"/>
</dbReference>
<reference evidence="3 4" key="1">
    <citation type="submission" date="2020-04" db="EMBL/GenBank/DDBJ databases">
        <title>Draft genome sequence of Caldanaerobacter sunterraneus. strain 1523vc isolated from Griffin hot spring, Kamchatka, Russia.</title>
        <authorList>
            <person name="Toshchakov S.V."/>
            <person name="Podosokorskaya O.A."/>
            <person name="Kublanov I.V."/>
            <person name="Korzhenkov A."/>
            <person name="Patrushev M.V."/>
        </authorList>
    </citation>
    <scope>NUCLEOTIDE SEQUENCE [LARGE SCALE GENOMIC DNA]</scope>
    <source>
        <strain evidence="3 4">1523vc</strain>
    </source>
</reference>
<dbReference type="GO" id="GO:0003676">
    <property type="term" value="F:nucleic acid binding"/>
    <property type="evidence" value="ECO:0007669"/>
    <property type="project" value="InterPro"/>
</dbReference>